<evidence type="ECO:0008006" key="4">
    <source>
        <dbReference type="Google" id="ProtNLM"/>
    </source>
</evidence>
<dbReference type="PROSITE" id="PS51257">
    <property type="entry name" value="PROKAR_LIPOPROTEIN"/>
    <property type="match status" value="1"/>
</dbReference>
<feature type="signal peptide" evidence="1">
    <location>
        <begin position="1"/>
        <end position="20"/>
    </location>
</feature>
<sequence length="105" mass="11451">MRKIVPMVLAICAVSGCTTAGTNMRQCSAQMSMAWPSDKIVDKHATSVGNGQLVYVTGTITDAGFWKENVPAKVQCTFRGTHLEDFHWVSPPSLANGAQRVRQQQ</sequence>
<proteinExistence type="predicted"/>
<evidence type="ECO:0000313" key="2">
    <source>
        <dbReference type="EMBL" id="MFK2875056.1"/>
    </source>
</evidence>
<feature type="chain" id="PRO_5045381042" description="Outer membrane lipoprotein" evidence="1">
    <location>
        <begin position="21"/>
        <end position="105"/>
    </location>
</feature>
<dbReference type="EMBL" id="JADIKG010000013">
    <property type="protein sequence ID" value="MFK2875056.1"/>
    <property type="molecule type" value="Genomic_DNA"/>
</dbReference>
<organism evidence="2 3">
    <name type="scientific">Dyella lipolytica</name>
    <dbReference type="NCBI Taxonomy" id="1867835"/>
    <lineage>
        <taxon>Bacteria</taxon>
        <taxon>Pseudomonadati</taxon>
        <taxon>Pseudomonadota</taxon>
        <taxon>Gammaproteobacteria</taxon>
        <taxon>Lysobacterales</taxon>
        <taxon>Rhodanobacteraceae</taxon>
        <taxon>Dyella</taxon>
    </lineage>
</organism>
<accession>A0ABW8J1T2</accession>
<keyword evidence="3" id="KW-1185">Reference proteome</keyword>
<evidence type="ECO:0000313" key="3">
    <source>
        <dbReference type="Proteomes" id="UP001620405"/>
    </source>
</evidence>
<protein>
    <recommendedName>
        <fullName evidence="4">Outer membrane lipoprotein</fullName>
    </recommendedName>
</protein>
<comment type="caution">
    <text evidence="2">The sequence shown here is derived from an EMBL/GenBank/DDBJ whole genome shotgun (WGS) entry which is preliminary data.</text>
</comment>
<dbReference type="RefSeq" id="WP_284395965.1">
    <property type="nucleotide sequence ID" value="NZ_BSNQ01000003.1"/>
</dbReference>
<keyword evidence="1" id="KW-0732">Signal</keyword>
<reference evidence="2 3" key="1">
    <citation type="submission" date="2020-10" db="EMBL/GenBank/DDBJ databases">
        <title>Phylogeny of dyella-like bacteria.</title>
        <authorList>
            <person name="Fu J."/>
        </authorList>
    </citation>
    <scope>NUCLEOTIDE SEQUENCE [LARGE SCALE GENOMIC DNA]</scope>
    <source>
        <strain evidence="2 3">DHOB07</strain>
    </source>
</reference>
<dbReference type="Proteomes" id="UP001620405">
    <property type="component" value="Unassembled WGS sequence"/>
</dbReference>
<name>A0ABW8J1T2_9GAMM</name>
<gene>
    <name evidence="2" type="ORF">ISP13_16055</name>
</gene>
<evidence type="ECO:0000256" key="1">
    <source>
        <dbReference type="SAM" id="SignalP"/>
    </source>
</evidence>